<evidence type="ECO:0000256" key="4">
    <source>
        <dbReference type="ARBA" id="ARBA00022692"/>
    </source>
</evidence>
<evidence type="ECO:0000256" key="8">
    <source>
        <dbReference type="SAM" id="MobiDB-lite"/>
    </source>
</evidence>
<feature type="region of interest" description="Disordered" evidence="8">
    <location>
        <begin position="273"/>
        <end position="356"/>
    </location>
</feature>
<feature type="region of interest" description="Disordered" evidence="8">
    <location>
        <begin position="243"/>
        <end position="262"/>
    </location>
</feature>
<comment type="similarity">
    <text evidence="2 7">Belongs to the NKAIN family.</text>
</comment>
<feature type="compositionally biased region" description="Low complexity" evidence="8">
    <location>
        <begin position="343"/>
        <end position="356"/>
    </location>
</feature>
<keyword evidence="5 7" id="KW-1133">Transmembrane helix</keyword>
<feature type="transmembrane region" description="Helical" evidence="7">
    <location>
        <begin position="70"/>
        <end position="95"/>
    </location>
</feature>
<dbReference type="Proteomes" id="UP000215902">
    <property type="component" value="Unassembled WGS sequence"/>
</dbReference>
<keyword evidence="3 7" id="KW-1003">Cell membrane</keyword>
<evidence type="ECO:0000256" key="1">
    <source>
        <dbReference type="ARBA" id="ARBA00004651"/>
    </source>
</evidence>
<comment type="caution">
    <text evidence="9">The sequence shown here is derived from an EMBL/GenBank/DDBJ whole genome shotgun (WGS) entry which is preliminary data.</text>
</comment>
<evidence type="ECO:0000313" key="9">
    <source>
        <dbReference type="EMBL" id="PAA55074.1"/>
    </source>
</evidence>
<evidence type="ECO:0000256" key="3">
    <source>
        <dbReference type="ARBA" id="ARBA00022475"/>
    </source>
</evidence>
<dbReference type="InterPro" id="IPR008516">
    <property type="entry name" value="Na/K-Atpase_Interacting"/>
</dbReference>
<evidence type="ECO:0000313" key="10">
    <source>
        <dbReference type="Proteomes" id="UP000215902"/>
    </source>
</evidence>
<feature type="compositionally biased region" description="Gly residues" evidence="8">
    <location>
        <begin position="628"/>
        <end position="638"/>
    </location>
</feature>
<feature type="region of interest" description="Disordered" evidence="8">
    <location>
        <begin position="381"/>
        <end position="579"/>
    </location>
</feature>
<evidence type="ECO:0000256" key="2">
    <source>
        <dbReference type="ARBA" id="ARBA00006364"/>
    </source>
</evidence>
<evidence type="ECO:0000256" key="5">
    <source>
        <dbReference type="ARBA" id="ARBA00022989"/>
    </source>
</evidence>
<feature type="compositionally biased region" description="Pro residues" evidence="8">
    <location>
        <begin position="388"/>
        <end position="397"/>
    </location>
</feature>
<sequence length="652" mass="68922">MAYYCDSPTCASCCLKTVSVTVTMILMAICVERLVLDLLGYQWTGCIFDFATLLSCLFAVAAVCQLRPGFCYAVGAWLLAWLGWNAFLICFYLDVDGLQERAASVLHWGTGKTSYWRKLLIGCSDYRLQLRLPVALLGNQNNGTDSSALWCLVDYRTAELLHCAAGGGAALLSILLLCCLACQLREELRKFERPGGPASAYLPVSANSSFVKIRPGRRMMRRPGDHPEASLSDAAAAAAAASYADNSLGRRSAGSRRSSVMRDPLPWVELQVTGAPPQQQQPPPLRVNSDEGEASEFIDDARPPPYTAGSNYPRHRPPQQQARRRHRSAGSSGRKRKSRRRAAAAPQAAPTGAGAAVSLTAASIPRPSSAIGFHDNLAYARDDELDDPPPPPPPPVQQLPKLPQFNPTAGGGGVVNRTFRLSSESVPGGPATPYASGAAPIFRQQQQPPFAQLGDDEEFPPPPSPALFQPPVSQPPPPPTQQQQQQQPTGTSAQQRLFSPQQQQQQHSIHRPLRNQQPAAAAVSSSRSRAPISPDAAFSGLDQLDGGDARLSTRGQQQPPPHLSRSSAEQKPIFVSTRSEAAAAAAVAAAAASASSTAAVGGPAFGHVTSPRASLPRHPSYRSATSPGVGGGGGGGDAGVFIGGVHGSSVLI</sequence>
<dbReference type="AlphaFoldDB" id="A0A267E2D2"/>
<reference evidence="9 10" key="1">
    <citation type="submission" date="2017-06" db="EMBL/GenBank/DDBJ databases">
        <title>A platform for efficient transgenesis in Macrostomum lignano, a flatworm model organism for stem cell research.</title>
        <authorList>
            <person name="Berezikov E."/>
        </authorList>
    </citation>
    <scope>NUCLEOTIDE SEQUENCE [LARGE SCALE GENOMIC DNA]</scope>
    <source>
        <strain evidence="9">DV1</strain>
        <tissue evidence="9">Whole organism</tissue>
    </source>
</reference>
<keyword evidence="4 7" id="KW-0812">Transmembrane</keyword>
<feature type="transmembrane region" description="Helical" evidence="7">
    <location>
        <begin position="41"/>
        <end position="63"/>
    </location>
</feature>
<evidence type="ECO:0000256" key="7">
    <source>
        <dbReference type="RuleBase" id="RU368041"/>
    </source>
</evidence>
<feature type="region of interest" description="Disordered" evidence="8">
    <location>
        <begin position="598"/>
        <end position="638"/>
    </location>
</feature>
<keyword evidence="6 7" id="KW-0472">Membrane</keyword>
<feature type="compositionally biased region" description="Low complexity" evidence="8">
    <location>
        <begin position="481"/>
        <end position="506"/>
    </location>
</feature>
<dbReference type="GO" id="GO:0002028">
    <property type="term" value="P:regulation of sodium ion transport"/>
    <property type="evidence" value="ECO:0007669"/>
    <property type="project" value="UniProtKB-UniRule"/>
</dbReference>
<dbReference type="OrthoDB" id="10050321at2759"/>
<dbReference type="PANTHER" id="PTHR13084">
    <property type="entry name" value="T-CELL LYMPHOMA BREAKPOINT-ASSOCIATED TARGET 1-RELATED"/>
    <property type="match status" value="1"/>
</dbReference>
<feature type="compositionally biased region" description="Basic residues" evidence="8">
    <location>
        <begin position="313"/>
        <end position="342"/>
    </location>
</feature>
<comment type="subcellular location">
    <subcellularLocation>
        <location evidence="1 7">Cell membrane</location>
        <topology evidence="1 7">Multi-pass membrane protein</topology>
    </subcellularLocation>
</comment>
<name>A0A267E2D2_9PLAT</name>
<proteinExistence type="inferred from homology"/>
<gene>
    <name evidence="9" type="ORF">BOX15_Mlig029301g2</name>
</gene>
<dbReference type="GO" id="GO:0005886">
    <property type="term" value="C:plasma membrane"/>
    <property type="evidence" value="ECO:0007669"/>
    <property type="project" value="UniProtKB-SubCell"/>
</dbReference>
<accession>A0A267E2D2</accession>
<evidence type="ECO:0000256" key="6">
    <source>
        <dbReference type="ARBA" id="ARBA00023136"/>
    </source>
</evidence>
<protein>
    <recommendedName>
        <fullName evidence="7">Sodium/potassium-transporting ATPase subunit beta-1-interacting protein</fullName>
        <shortName evidence="7">Na(+)/K(+)-transporting ATPase subunit beta-1-interacting protein</shortName>
    </recommendedName>
</protein>
<organism evidence="9 10">
    <name type="scientific">Macrostomum lignano</name>
    <dbReference type="NCBI Taxonomy" id="282301"/>
    <lineage>
        <taxon>Eukaryota</taxon>
        <taxon>Metazoa</taxon>
        <taxon>Spiralia</taxon>
        <taxon>Lophotrochozoa</taxon>
        <taxon>Platyhelminthes</taxon>
        <taxon>Rhabditophora</taxon>
        <taxon>Macrostomorpha</taxon>
        <taxon>Macrostomida</taxon>
        <taxon>Macrostomidae</taxon>
        <taxon>Macrostomum</taxon>
    </lineage>
</organism>
<keyword evidence="10" id="KW-1185">Reference proteome</keyword>
<comment type="caution">
    <text evidence="7">Lacks conserved residue(s) required for the propagation of feature annotation.</text>
</comment>
<feature type="compositionally biased region" description="Low complexity" evidence="8">
    <location>
        <begin position="518"/>
        <end position="537"/>
    </location>
</feature>
<dbReference type="PANTHER" id="PTHR13084:SF6">
    <property type="entry name" value="SODIUM_POTASSIUM-TRANSPORTING ATPASE SUBUNIT BETA-1-INTERACTING PROTEIN"/>
    <property type="match status" value="1"/>
</dbReference>
<dbReference type="Pfam" id="PF05640">
    <property type="entry name" value="NKAIN"/>
    <property type="match status" value="1"/>
</dbReference>
<dbReference type="EMBL" id="NIVC01002813">
    <property type="protein sequence ID" value="PAA55074.1"/>
    <property type="molecule type" value="Genomic_DNA"/>
</dbReference>